<keyword evidence="2" id="KW-1185">Reference proteome</keyword>
<dbReference type="PANTHER" id="PTHR44269:SF1">
    <property type="entry name" value="DEHYDROGENASE_REDUCTASE SDR FAMILY MEMBER 7"/>
    <property type="match status" value="1"/>
</dbReference>
<dbReference type="AlphaFoldDB" id="A0A0B2VYP2"/>
<dbReference type="EMBL" id="JPKZ01000591">
    <property type="protein sequence ID" value="KHN86559.1"/>
    <property type="molecule type" value="Genomic_DNA"/>
</dbReference>
<dbReference type="Gene3D" id="3.40.50.720">
    <property type="entry name" value="NAD(P)-binding Rossmann-like Domain"/>
    <property type="match status" value="2"/>
</dbReference>
<proteinExistence type="predicted"/>
<gene>
    <name evidence="1" type="primary">DHRS7</name>
    <name evidence="1" type="ORF">Tcan_18652</name>
</gene>
<name>A0A0B2VYP2_TOXCA</name>
<accession>A0A0B2VYP2</accession>
<dbReference type="InterPro" id="IPR053011">
    <property type="entry name" value="SDR_family_member_7"/>
</dbReference>
<protein>
    <submittedName>
        <fullName evidence="1">Dehydrogenase/reductase SDR family member 7</fullName>
    </submittedName>
</protein>
<reference evidence="1 2" key="1">
    <citation type="submission" date="2014-11" db="EMBL/GenBank/DDBJ databases">
        <title>Genetic blueprint of the zoonotic pathogen Toxocara canis.</title>
        <authorList>
            <person name="Zhu X.-Q."/>
            <person name="Korhonen P.K."/>
            <person name="Cai H."/>
            <person name="Young N.D."/>
            <person name="Nejsum P."/>
            <person name="von Samson-Himmelstjerna G."/>
            <person name="Boag P.R."/>
            <person name="Tan P."/>
            <person name="Li Q."/>
            <person name="Min J."/>
            <person name="Yang Y."/>
            <person name="Wang X."/>
            <person name="Fang X."/>
            <person name="Hall R.S."/>
            <person name="Hofmann A."/>
            <person name="Sternberg P.W."/>
            <person name="Jex A.R."/>
            <person name="Gasser R.B."/>
        </authorList>
    </citation>
    <scope>NUCLEOTIDE SEQUENCE [LARGE SCALE GENOMIC DNA]</scope>
    <source>
        <strain evidence="1">PN_DK_2014</strain>
    </source>
</reference>
<sequence length="319" mass="34894">MVSEVGVLSSDDICVLPVDITEFGTLETKVQFANECFQHPVDTIILCSGQSQRAEWTEVDTAVDEQCFRVNALGPTAIARAAVRYSQRHSLKLMFIVVSSLCGIIPAPLSPSYTAAKHALMVDTIILCSGQSQRAEWTEVDTAVDEQCFRVNALGPTAIARAAVRYSQRHSLKLMFIVVSSLCGIIPAPLSPSYTAAKHALMGYFRLLNLEYSHRGVYVTIVCPSLTYAPNNVRNAFTGTLGKLNGEVIATITKKHMSSERAAQLILIAGANRISEASLSQTPLPLLFAYSFTFFPDLTYRLVRAIGPTVLRRMRTGTD</sequence>
<dbReference type="SUPFAM" id="SSF51735">
    <property type="entry name" value="NAD(P)-binding Rossmann-fold domains"/>
    <property type="match status" value="2"/>
</dbReference>
<evidence type="ECO:0000313" key="1">
    <source>
        <dbReference type="EMBL" id="KHN86559.1"/>
    </source>
</evidence>
<evidence type="ECO:0000313" key="2">
    <source>
        <dbReference type="Proteomes" id="UP000031036"/>
    </source>
</evidence>
<dbReference type="OrthoDB" id="47007at2759"/>
<comment type="caution">
    <text evidence="1">The sequence shown here is derived from an EMBL/GenBank/DDBJ whole genome shotgun (WGS) entry which is preliminary data.</text>
</comment>
<dbReference type="Pfam" id="PF00106">
    <property type="entry name" value="adh_short"/>
    <property type="match status" value="2"/>
</dbReference>
<dbReference type="PANTHER" id="PTHR44269">
    <property type="entry name" value="DEHYDROGENASE/REDUCTASE SDR FAMILY MEMBER 7-RELATED"/>
    <property type="match status" value="1"/>
</dbReference>
<dbReference type="InterPro" id="IPR036291">
    <property type="entry name" value="NAD(P)-bd_dom_sf"/>
</dbReference>
<dbReference type="STRING" id="6265.A0A0B2VYP2"/>
<dbReference type="Proteomes" id="UP000031036">
    <property type="component" value="Unassembled WGS sequence"/>
</dbReference>
<organism evidence="1 2">
    <name type="scientific">Toxocara canis</name>
    <name type="common">Canine roundworm</name>
    <dbReference type="NCBI Taxonomy" id="6265"/>
    <lineage>
        <taxon>Eukaryota</taxon>
        <taxon>Metazoa</taxon>
        <taxon>Ecdysozoa</taxon>
        <taxon>Nematoda</taxon>
        <taxon>Chromadorea</taxon>
        <taxon>Rhabditida</taxon>
        <taxon>Spirurina</taxon>
        <taxon>Ascaridomorpha</taxon>
        <taxon>Ascaridoidea</taxon>
        <taxon>Toxocaridae</taxon>
        <taxon>Toxocara</taxon>
    </lineage>
</organism>
<dbReference type="InterPro" id="IPR002347">
    <property type="entry name" value="SDR_fam"/>
</dbReference>